<dbReference type="EMBL" id="AODM01000025">
    <property type="protein sequence ID" value="EUJ58536.1"/>
    <property type="molecule type" value="Genomic_DNA"/>
</dbReference>
<keyword evidence="3" id="KW-0227">DNA damage</keyword>
<keyword evidence="6" id="KW-0234">DNA repair</keyword>
<dbReference type="AlphaFoldDB" id="W7DMR3"/>
<evidence type="ECO:0000256" key="5">
    <source>
        <dbReference type="ARBA" id="ARBA00023125"/>
    </source>
</evidence>
<evidence type="ECO:0000256" key="1">
    <source>
        <dbReference type="ARBA" id="ARBA00006271"/>
    </source>
</evidence>
<protein>
    <submittedName>
        <fullName evidence="8">DNA mismatch repair protein MutS</fullName>
    </submittedName>
</protein>
<feature type="domain" description="DNA mismatch repair protein MutS clamp" evidence="7">
    <location>
        <begin position="45"/>
        <end position="137"/>
    </location>
</feature>
<comment type="similarity">
    <text evidence="1">Belongs to the DNA mismatch repair MutS family.</text>
</comment>
<organism evidence="8 9">
    <name type="scientific">Listeria fleischmannii FSL S10-1203</name>
    <dbReference type="NCBI Taxonomy" id="1265822"/>
    <lineage>
        <taxon>Bacteria</taxon>
        <taxon>Bacillati</taxon>
        <taxon>Bacillota</taxon>
        <taxon>Bacilli</taxon>
        <taxon>Bacillales</taxon>
        <taxon>Listeriaceae</taxon>
        <taxon>Listeria</taxon>
    </lineage>
</organism>
<dbReference type="PATRIC" id="fig|1265822.4.peg.1631"/>
<dbReference type="GO" id="GO:0005524">
    <property type="term" value="F:ATP binding"/>
    <property type="evidence" value="ECO:0007669"/>
    <property type="project" value="UniProtKB-KW"/>
</dbReference>
<sequence length="157" mass="17934">MSGAAHLNALGEKLDPCDELSELLENAIIDSPPISIREGGIIRDGYHTELDTYRDASRNGKTWIAELERKERELTGIKSLKVGFNRVFGYYIEVTRANTHLLQEGRYERKQTLTNAERYITPELKEKEKLILEAEEKKCGTGISIIHRSARNGERLY</sequence>
<dbReference type="Proteomes" id="UP000019241">
    <property type="component" value="Unassembled WGS sequence"/>
</dbReference>
<proteinExistence type="inferred from homology"/>
<evidence type="ECO:0000259" key="7">
    <source>
        <dbReference type="Pfam" id="PF05190"/>
    </source>
</evidence>
<dbReference type="Gene3D" id="1.10.1420.10">
    <property type="match status" value="1"/>
</dbReference>
<keyword evidence="2" id="KW-0547">Nucleotide-binding</keyword>
<name>W7DMR3_9LIST</name>
<evidence type="ECO:0000256" key="2">
    <source>
        <dbReference type="ARBA" id="ARBA00022741"/>
    </source>
</evidence>
<dbReference type="FunFam" id="1.10.1420.10:FF:000007">
    <property type="entry name" value="DNA mismatch repair protein MutS"/>
    <property type="match status" value="1"/>
</dbReference>
<evidence type="ECO:0000256" key="6">
    <source>
        <dbReference type="ARBA" id="ARBA00023204"/>
    </source>
</evidence>
<keyword evidence="5" id="KW-0238">DNA-binding</keyword>
<dbReference type="GO" id="GO:0030983">
    <property type="term" value="F:mismatched DNA binding"/>
    <property type="evidence" value="ECO:0007669"/>
    <property type="project" value="InterPro"/>
</dbReference>
<dbReference type="InterPro" id="IPR007861">
    <property type="entry name" value="DNA_mismatch_repair_MutS_clamp"/>
</dbReference>
<accession>W7DMR3</accession>
<evidence type="ECO:0000256" key="4">
    <source>
        <dbReference type="ARBA" id="ARBA00022840"/>
    </source>
</evidence>
<evidence type="ECO:0000256" key="3">
    <source>
        <dbReference type="ARBA" id="ARBA00022763"/>
    </source>
</evidence>
<dbReference type="Pfam" id="PF05190">
    <property type="entry name" value="MutS_IV"/>
    <property type="match status" value="1"/>
</dbReference>
<dbReference type="GO" id="GO:0006298">
    <property type="term" value="P:mismatch repair"/>
    <property type="evidence" value="ECO:0007669"/>
    <property type="project" value="InterPro"/>
</dbReference>
<gene>
    <name evidence="8" type="ORF">MCOL2_07996</name>
</gene>
<dbReference type="InterPro" id="IPR036187">
    <property type="entry name" value="DNA_mismatch_repair_MutS_sf"/>
</dbReference>
<evidence type="ECO:0000313" key="9">
    <source>
        <dbReference type="Proteomes" id="UP000019241"/>
    </source>
</evidence>
<keyword evidence="4" id="KW-0067">ATP-binding</keyword>
<reference evidence="8 9" key="1">
    <citation type="submission" date="2012-12" db="EMBL/GenBank/DDBJ databases">
        <title>Novel taxa of Listeriaceae from agricultural environments in the United States.</title>
        <authorList>
            <person name="den Bakker H.C."/>
            <person name="Allred A."/>
            <person name="Warchocki S."/>
            <person name="Wright E.M."/>
            <person name="Burrell A."/>
            <person name="Nightingale K.K."/>
            <person name="Kephart D."/>
            <person name="Wiedmann M."/>
        </authorList>
    </citation>
    <scope>NUCLEOTIDE SEQUENCE [LARGE SCALE GENOMIC DNA]</scope>
    <source>
        <strain evidence="8 9">FSL S10-1203</strain>
    </source>
</reference>
<evidence type="ECO:0000313" key="8">
    <source>
        <dbReference type="EMBL" id="EUJ58536.1"/>
    </source>
</evidence>
<comment type="caution">
    <text evidence="8">The sequence shown here is derived from an EMBL/GenBank/DDBJ whole genome shotgun (WGS) entry which is preliminary data.</text>
</comment>
<dbReference type="SUPFAM" id="SSF48334">
    <property type="entry name" value="DNA repair protein MutS, domain III"/>
    <property type="match status" value="1"/>
</dbReference>